<feature type="transmembrane region" description="Helical" evidence="1">
    <location>
        <begin position="74"/>
        <end position="94"/>
    </location>
</feature>
<dbReference type="STRING" id="1618545.US53_C0017G0006"/>
<feature type="transmembrane region" description="Helical" evidence="1">
    <location>
        <begin position="148"/>
        <end position="168"/>
    </location>
</feature>
<keyword evidence="1" id="KW-1133">Transmembrane helix</keyword>
<feature type="transmembrane region" description="Helical" evidence="1">
    <location>
        <begin position="106"/>
        <end position="127"/>
    </location>
</feature>
<dbReference type="EMBL" id="LBTI01000017">
    <property type="protein sequence ID" value="KKQ37509.1"/>
    <property type="molecule type" value="Genomic_DNA"/>
</dbReference>
<proteinExistence type="predicted"/>
<feature type="transmembrane region" description="Helical" evidence="1">
    <location>
        <begin position="37"/>
        <end position="53"/>
    </location>
</feature>
<keyword evidence="3" id="KW-0645">Protease</keyword>
<dbReference type="Pfam" id="PF02517">
    <property type="entry name" value="Rce1-like"/>
    <property type="match status" value="1"/>
</dbReference>
<keyword evidence="3" id="KW-0378">Hydrolase</keyword>
<dbReference type="AlphaFoldDB" id="A0A0G0JL85"/>
<comment type="caution">
    <text evidence="3">The sequence shown here is derived from an EMBL/GenBank/DDBJ whole genome shotgun (WGS) entry which is preliminary data.</text>
</comment>
<name>A0A0G0JL85_9BACT</name>
<feature type="domain" description="CAAX prenyl protease 2/Lysostaphin resistance protein A-like" evidence="2">
    <location>
        <begin position="108"/>
        <end position="209"/>
    </location>
</feature>
<sequence length="215" mass="24632">MPKKEVVIQHITVLSAFILIIWGFYRMLFKLPEEIEEIIIKPIIWILPVYYLLKIEKAGLKSLGITSKNLFYSIYLSLGLGTFFVLEGLIINLIKYEGINFSANIGVNSLFLGLGLSFITAISEELAFRGYIFNRLLYVIGNEWKSNIITSIIWAAVHIPVAVFWWDLNFIGTFVYLLLTTIFGVGSAFVFARTKNISSSILLHVLWEWPIVLFR</sequence>
<accession>A0A0G0JL85</accession>
<reference evidence="3 4" key="1">
    <citation type="journal article" date="2015" name="Nature">
        <title>rRNA introns, odd ribosomes, and small enigmatic genomes across a large radiation of phyla.</title>
        <authorList>
            <person name="Brown C.T."/>
            <person name="Hug L.A."/>
            <person name="Thomas B.C."/>
            <person name="Sharon I."/>
            <person name="Castelle C.J."/>
            <person name="Singh A."/>
            <person name="Wilkins M.J."/>
            <person name="Williams K.H."/>
            <person name="Banfield J.F."/>
        </authorList>
    </citation>
    <scope>NUCLEOTIDE SEQUENCE [LARGE SCALE GENOMIC DNA]</scope>
</reference>
<evidence type="ECO:0000313" key="3">
    <source>
        <dbReference type="EMBL" id="KKQ37509.1"/>
    </source>
</evidence>
<evidence type="ECO:0000313" key="4">
    <source>
        <dbReference type="Proteomes" id="UP000034591"/>
    </source>
</evidence>
<dbReference type="GO" id="GO:0006508">
    <property type="term" value="P:proteolysis"/>
    <property type="evidence" value="ECO:0007669"/>
    <property type="project" value="UniProtKB-KW"/>
</dbReference>
<dbReference type="Proteomes" id="UP000034591">
    <property type="component" value="Unassembled WGS sequence"/>
</dbReference>
<keyword evidence="1" id="KW-0812">Transmembrane</keyword>
<feature type="transmembrane region" description="Helical" evidence="1">
    <location>
        <begin position="174"/>
        <end position="192"/>
    </location>
</feature>
<dbReference type="InterPro" id="IPR003675">
    <property type="entry name" value="Rce1/LyrA-like_dom"/>
</dbReference>
<feature type="transmembrane region" description="Helical" evidence="1">
    <location>
        <begin position="7"/>
        <end position="25"/>
    </location>
</feature>
<organism evidence="3 4">
    <name type="scientific">Candidatus Woesebacteria bacterium GW2011_GWA1_37_7</name>
    <dbReference type="NCBI Taxonomy" id="1618545"/>
    <lineage>
        <taxon>Bacteria</taxon>
        <taxon>Candidatus Woeseibacteriota</taxon>
    </lineage>
</organism>
<dbReference type="GO" id="GO:0080120">
    <property type="term" value="P:CAAX-box protein maturation"/>
    <property type="evidence" value="ECO:0007669"/>
    <property type="project" value="UniProtKB-ARBA"/>
</dbReference>
<evidence type="ECO:0000259" key="2">
    <source>
        <dbReference type="Pfam" id="PF02517"/>
    </source>
</evidence>
<keyword evidence="1" id="KW-0472">Membrane</keyword>
<protein>
    <submittedName>
        <fullName evidence="3">CAAX amino protease family protein</fullName>
    </submittedName>
</protein>
<gene>
    <name evidence="3" type="ORF">US53_C0017G0006</name>
</gene>
<dbReference type="GO" id="GO:0004175">
    <property type="term" value="F:endopeptidase activity"/>
    <property type="evidence" value="ECO:0007669"/>
    <property type="project" value="UniProtKB-ARBA"/>
</dbReference>
<evidence type="ECO:0000256" key="1">
    <source>
        <dbReference type="SAM" id="Phobius"/>
    </source>
</evidence>